<reference evidence="2 3" key="1">
    <citation type="submission" date="2012-05" db="EMBL/GenBank/DDBJ databases">
        <authorList>
            <person name="Harkins D.M."/>
            <person name="Madupu R."/>
            <person name="Durkin A.S."/>
            <person name="Torralba M."/>
            <person name="Methe B."/>
            <person name="Sutton G.G."/>
            <person name="Nelson K.E."/>
        </authorList>
    </citation>
    <scope>NUCLEOTIDE SEQUENCE [LARGE SCALE GENOMIC DNA]</scope>
    <source>
        <strain evidence="2 3">F0489</strain>
    </source>
</reference>
<comment type="caution">
    <text evidence="2">The sequence shown here is derived from an EMBL/GenBank/DDBJ whole genome shotgun (WGS) entry which is preliminary data.</text>
</comment>
<dbReference type="PATRIC" id="fig|1125718.3.peg.299"/>
<dbReference type="Pfam" id="PF06013">
    <property type="entry name" value="WXG100"/>
    <property type="match status" value="1"/>
</dbReference>
<dbReference type="EMBL" id="AKFT01000014">
    <property type="protein sequence ID" value="EJF47374.1"/>
    <property type="molecule type" value="Genomic_DNA"/>
</dbReference>
<dbReference type="AlphaFoldDB" id="J0NJS2"/>
<dbReference type="OrthoDB" id="4278078at2"/>
<organism evidence="2 3">
    <name type="scientific">Actinomyces massiliensis F0489</name>
    <dbReference type="NCBI Taxonomy" id="1125718"/>
    <lineage>
        <taxon>Bacteria</taxon>
        <taxon>Bacillati</taxon>
        <taxon>Actinomycetota</taxon>
        <taxon>Actinomycetes</taxon>
        <taxon>Actinomycetales</taxon>
        <taxon>Actinomycetaceae</taxon>
        <taxon>Actinomyces</taxon>
    </lineage>
</organism>
<dbReference type="NCBIfam" id="TIGR03930">
    <property type="entry name" value="WXG100_ESAT6"/>
    <property type="match status" value="1"/>
</dbReference>
<evidence type="ECO:0000256" key="1">
    <source>
        <dbReference type="RuleBase" id="RU362001"/>
    </source>
</evidence>
<accession>J0NJS2</accession>
<keyword evidence="3" id="KW-1185">Reference proteome</keyword>
<name>J0NJS2_9ACTO</name>
<dbReference type="SUPFAM" id="SSF140453">
    <property type="entry name" value="EsxAB dimer-like"/>
    <property type="match status" value="1"/>
</dbReference>
<protein>
    <recommendedName>
        <fullName evidence="1">ESAT-6-like protein</fullName>
    </recommendedName>
</protein>
<dbReference type="eggNOG" id="COG4842">
    <property type="taxonomic scope" value="Bacteria"/>
</dbReference>
<dbReference type="Proteomes" id="UP000002941">
    <property type="component" value="Unassembled WGS sequence"/>
</dbReference>
<dbReference type="InterPro" id="IPR010310">
    <property type="entry name" value="T7SS_ESAT-6-like"/>
</dbReference>
<evidence type="ECO:0000313" key="2">
    <source>
        <dbReference type="EMBL" id="EJF47374.1"/>
    </source>
</evidence>
<proteinExistence type="inferred from homology"/>
<evidence type="ECO:0000313" key="3">
    <source>
        <dbReference type="Proteomes" id="UP000002941"/>
    </source>
</evidence>
<sequence>MSDVGMEVNYGQMDQGAQELNTGSQQINSDLESMDAELKPTQSEWTGDANQQYLAAKAEWTQSLQDMNQVLVQLGAHVTTSSGNYSTADSQSAAGFGA</sequence>
<dbReference type="InterPro" id="IPR036689">
    <property type="entry name" value="ESAT-6-like_sf"/>
</dbReference>
<gene>
    <name evidence="2" type="ORF">HMPREF1318_2063</name>
</gene>
<comment type="similarity">
    <text evidence="1">Belongs to the WXG100 family.</text>
</comment>
<dbReference type="Gene3D" id="1.10.287.1060">
    <property type="entry name" value="ESAT-6-like"/>
    <property type="match status" value="1"/>
</dbReference>